<dbReference type="Proteomes" id="UP000240883">
    <property type="component" value="Unassembled WGS sequence"/>
</dbReference>
<evidence type="ECO:0000313" key="3">
    <source>
        <dbReference type="Proteomes" id="UP000240883"/>
    </source>
</evidence>
<feature type="compositionally biased region" description="Low complexity" evidence="1">
    <location>
        <begin position="174"/>
        <end position="188"/>
    </location>
</feature>
<protein>
    <submittedName>
        <fullName evidence="2">Uncharacterized protein</fullName>
    </submittedName>
</protein>
<feature type="region of interest" description="Disordered" evidence="1">
    <location>
        <begin position="174"/>
        <end position="200"/>
    </location>
</feature>
<sequence>MSAGVGRGQRAEGRGQRAERHCGTREGHAASDAMGWLYSRPLSARPPILLSDPSARPASCPFVPLPCSPAVLPSCPRPVSAPSPVPRPHSHARFSHCHPPRRVRLFDDVEHPTLGGRARHGRCLPHPLPWLSQSPCRPSIQPKHASARVTALAAFHSACFSGLLFAHPRNLNPTSPSPLSTSSCSRLRGPVSPPSASLPDPRLMSYHPHVRFPLASVATNRRPLRRIHQGG</sequence>
<feature type="compositionally biased region" description="Basic and acidic residues" evidence="1">
    <location>
        <begin position="9"/>
        <end position="26"/>
    </location>
</feature>
<accession>A0A2T2NG77</accession>
<gene>
    <name evidence="2" type="ORF">BS50DRAFT_73901</name>
</gene>
<keyword evidence="3" id="KW-1185">Reference proteome</keyword>
<dbReference type="EMBL" id="KZ678138">
    <property type="protein sequence ID" value="PSN64437.1"/>
    <property type="molecule type" value="Genomic_DNA"/>
</dbReference>
<feature type="region of interest" description="Disordered" evidence="1">
    <location>
        <begin position="1"/>
        <end position="26"/>
    </location>
</feature>
<proteinExistence type="predicted"/>
<evidence type="ECO:0000313" key="2">
    <source>
        <dbReference type="EMBL" id="PSN64437.1"/>
    </source>
</evidence>
<dbReference type="AlphaFoldDB" id="A0A2T2NG77"/>
<name>A0A2T2NG77_CORCC</name>
<organism evidence="2 3">
    <name type="scientific">Corynespora cassiicola Philippines</name>
    <dbReference type="NCBI Taxonomy" id="1448308"/>
    <lineage>
        <taxon>Eukaryota</taxon>
        <taxon>Fungi</taxon>
        <taxon>Dikarya</taxon>
        <taxon>Ascomycota</taxon>
        <taxon>Pezizomycotina</taxon>
        <taxon>Dothideomycetes</taxon>
        <taxon>Pleosporomycetidae</taxon>
        <taxon>Pleosporales</taxon>
        <taxon>Corynesporascaceae</taxon>
        <taxon>Corynespora</taxon>
    </lineage>
</organism>
<reference evidence="2 3" key="1">
    <citation type="journal article" date="2018" name="Front. Microbiol.">
        <title>Genome-Wide Analysis of Corynespora cassiicola Leaf Fall Disease Putative Effectors.</title>
        <authorList>
            <person name="Lopez D."/>
            <person name="Ribeiro S."/>
            <person name="Label P."/>
            <person name="Fumanal B."/>
            <person name="Venisse J.S."/>
            <person name="Kohler A."/>
            <person name="de Oliveira R.R."/>
            <person name="Labutti K."/>
            <person name="Lipzen A."/>
            <person name="Lail K."/>
            <person name="Bauer D."/>
            <person name="Ohm R.A."/>
            <person name="Barry K.W."/>
            <person name="Spatafora J."/>
            <person name="Grigoriev I.V."/>
            <person name="Martin F.M."/>
            <person name="Pujade-Renaud V."/>
        </authorList>
    </citation>
    <scope>NUCLEOTIDE SEQUENCE [LARGE SCALE GENOMIC DNA]</scope>
    <source>
        <strain evidence="2 3">Philippines</strain>
    </source>
</reference>
<evidence type="ECO:0000256" key="1">
    <source>
        <dbReference type="SAM" id="MobiDB-lite"/>
    </source>
</evidence>